<feature type="compositionally biased region" description="Basic and acidic residues" evidence="1">
    <location>
        <begin position="133"/>
        <end position="151"/>
    </location>
</feature>
<evidence type="ECO:0000256" key="1">
    <source>
        <dbReference type="SAM" id="MobiDB-lite"/>
    </source>
</evidence>
<evidence type="ECO:0000313" key="2">
    <source>
        <dbReference type="EMBL" id="KAJ5124436.1"/>
    </source>
</evidence>
<comment type="caution">
    <text evidence="2">The sequence shown here is derived from an EMBL/GenBank/DDBJ whole genome shotgun (WGS) entry which is preliminary data.</text>
</comment>
<name>A0A9W9KXJ7_9EURO</name>
<sequence length="151" mass="16342">MPGLSSSANSSASSVGCWHWPWFWRRTFGYLCDTKRHVPRGEEGIREEFGAGGLDQQGPEPLVTGVSGVTSVSLASNNPEEPPNLPSLTILCEGAVAEEPLGDVPHRQVFRSPERELVFLAPRGLCLAQRPRHQPDSEVPKSPKGEEDGSG</sequence>
<reference evidence="2" key="1">
    <citation type="submission" date="2022-11" db="EMBL/GenBank/DDBJ databases">
        <authorList>
            <person name="Petersen C."/>
        </authorList>
    </citation>
    <scope>NUCLEOTIDE SEQUENCE</scope>
    <source>
        <strain evidence="2">IBT 22155</strain>
    </source>
</reference>
<organism evidence="2 3">
    <name type="scientific">Penicillium bovifimosum</name>
    <dbReference type="NCBI Taxonomy" id="126998"/>
    <lineage>
        <taxon>Eukaryota</taxon>
        <taxon>Fungi</taxon>
        <taxon>Dikarya</taxon>
        <taxon>Ascomycota</taxon>
        <taxon>Pezizomycotina</taxon>
        <taxon>Eurotiomycetes</taxon>
        <taxon>Eurotiomycetidae</taxon>
        <taxon>Eurotiales</taxon>
        <taxon>Aspergillaceae</taxon>
        <taxon>Penicillium</taxon>
    </lineage>
</organism>
<reference evidence="2" key="2">
    <citation type="journal article" date="2023" name="IMA Fungus">
        <title>Comparative genomic study of the Penicillium genus elucidates a diverse pangenome and 15 lateral gene transfer events.</title>
        <authorList>
            <person name="Petersen C."/>
            <person name="Sorensen T."/>
            <person name="Nielsen M.R."/>
            <person name="Sondergaard T.E."/>
            <person name="Sorensen J.L."/>
            <person name="Fitzpatrick D.A."/>
            <person name="Frisvad J.C."/>
            <person name="Nielsen K.L."/>
        </authorList>
    </citation>
    <scope>NUCLEOTIDE SEQUENCE</scope>
    <source>
        <strain evidence="2">IBT 22155</strain>
    </source>
</reference>
<evidence type="ECO:0000313" key="3">
    <source>
        <dbReference type="Proteomes" id="UP001149079"/>
    </source>
</evidence>
<dbReference type="EMBL" id="JAPQKL010000006">
    <property type="protein sequence ID" value="KAJ5124436.1"/>
    <property type="molecule type" value="Genomic_DNA"/>
</dbReference>
<protein>
    <submittedName>
        <fullName evidence="2">Uncharacterized protein</fullName>
    </submittedName>
</protein>
<accession>A0A9W9KXJ7</accession>
<dbReference type="RefSeq" id="XP_056518835.1">
    <property type="nucleotide sequence ID" value="XM_056669005.1"/>
</dbReference>
<keyword evidence="3" id="KW-1185">Reference proteome</keyword>
<dbReference type="AlphaFoldDB" id="A0A9W9KXJ7"/>
<dbReference type="GeneID" id="81408175"/>
<gene>
    <name evidence="2" type="ORF">N7515_008261</name>
</gene>
<proteinExistence type="predicted"/>
<dbReference type="Proteomes" id="UP001149079">
    <property type="component" value="Unassembled WGS sequence"/>
</dbReference>
<feature type="region of interest" description="Disordered" evidence="1">
    <location>
        <begin position="128"/>
        <end position="151"/>
    </location>
</feature>